<accession>C6XI99</accession>
<protein>
    <submittedName>
        <fullName evidence="2">Uncharacterized protein</fullName>
    </submittedName>
</protein>
<sequence length="347" mass="37065">MRLTNWLQSIAVISLSMGAAHAQTITTASASQPGTPSVQTTYASAQQVNTGSSNAVYSAAATYATYQGDVSQVRTHALSSQSDIEQKLSALGGHNASKFTSGWMSYSALVAAQNREFANSVREIESYYGRERFLNGLRKSPAYATSLKGGDKALQSALAAAESDAMYISSAASFMESQEAILQNQSWVKERIRDGAERANQLKSMTYSGRPVSSSARDMFASSNIGEILANAGQSNAWERATRIATSAPISALSSLTQRRYSVNPARTQTANHMASLAAFEIIGAASTSDTGVINAMNDRRAKDCFEFAQLQLNGCVRSQSDHYGLQACMRKHAVSDIGECVGDVAQ</sequence>
<keyword evidence="3" id="KW-1185">Reference proteome</keyword>
<dbReference type="AlphaFoldDB" id="C6XI99"/>
<name>C6XI99_HIRBI</name>
<dbReference type="Proteomes" id="UP000002745">
    <property type="component" value="Chromosome"/>
</dbReference>
<organism evidence="2 3">
    <name type="scientific">Hirschia baltica (strain ATCC 49814 / DSM 5838 / IFAM 1418)</name>
    <dbReference type="NCBI Taxonomy" id="582402"/>
    <lineage>
        <taxon>Bacteria</taxon>
        <taxon>Pseudomonadati</taxon>
        <taxon>Pseudomonadota</taxon>
        <taxon>Alphaproteobacteria</taxon>
        <taxon>Hyphomonadales</taxon>
        <taxon>Hyphomonadaceae</taxon>
        <taxon>Hirschia</taxon>
    </lineage>
</organism>
<dbReference type="KEGG" id="hba:Hbal_1233"/>
<feature type="signal peptide" evidence="1">
    <location>
        <begin position="1"/>
        <end position="22"/>
    </location>
</feature>
<dbReference type="EMBL" id="CP001678">
    <property type="protein sequence ID" value="ACT58925.1"/>
    <property type="molecule type" value="Genomic_DNA"/>
</dbReference>
<keyword evidence="1" id="KW-0732">Signal</keyword>
<feature type="chain" id="PRO_5002971291" evidence="1">
    <location>
        <begin position="23"/>
        <end position="347"/>
    </location>
</feature>
<dbReference type="OrthoDB" id="7626611at2"/>
<dbReference type="eggNOG" id="ENOG502ZBMK">
    <property type="taxonomic scope" value="Bacteria"/>
</dbReference>
<proteinExistence type="predicted"/>
<evidence type="ECO:0000256" key="1">
    <source>
        <dbReference type="SAM" id="SignalP"/>
    </source>
</evidence>
<dbReference type="RefSeq" id="WP_015827075.1">
    <property type="nucleotide sequence ID" value="NC_012982.1"/>
</dbReference>
<dbReference type="STRING" id="582402.Hbal_1233"/>
<gene>
    <name evidence="2" type="ordered locus">Hbal_1233</name>
</gene>
<evidence type="ECO:0000313" key="2">
    <source>
        <dbReference type="EMBL" id="ACT58925.1"/>
    </source>
</evidence>
<evidence type="ECO:0000313" key="3">
    <source>
        <dbReference type="Proteomes" id="UP000002745"/>
    </source>
</evidence>
<reference evidence="3" key="1">
    <citation type="journal article" date="2011" name="J. Bacteriol.">
        <title>Genome sequences of eight morphologically diverse alphaproteobacteria.</title>
        <authorList>
            <consortium name="US DOE Joint Genome Institute"/>
            <person name="Brown P.J."/>
            <person name="Kysela D.T."/>
            <person name="Buechlein A."/>
            <person name="Hemmerich C."/>
            <person name="Brun Y.V."/>
        </authorList>
    </citation>
    <scope>NUCLEOTIDE SEQUENCE [LARGE SCALE GENOMIC DNA]</scope>
    <source>
        <strain evidence="3">ATCC 49814 / DSM 5838 / IFAM 1418</strain>
    </source>
</reference>
<dbReference type="HOGENOM" id="CLU_798709_0_0_5"/>